<dbReference type="InterPro" id="IPR003653">
    <property type="entry name" value="Peptidase_C48_C"/>
</dbReference>
<dbReference type="GO" id="GO:0019783">
    <property type="term" value="F:ubiquitin-like protein peptidase activity"/>
    <property type="evidence" value="ECO:0007669"/>
    <property type="project" value="UniProtKB-ARBA"/>
</dbReference>
<dbReference type="SUPFAM" id="SSF54001">
    <property type="entry name" value="Cysteine proteinases"/>
    <property type="match status" value="1"/>
</dbReference>
<dbReference type="Proteomes" id="UP000565441">
    <property type="component" value="Unassembled WGS sequence"/>
</dbReference>
<gene>
    <name evidence="6" type="ORF">D9615_010339</name>
</gene>
<feature type="compositionally biased region" description="Basic and acidic residues" evidence="4">
    <location>
        <begin position="40"/>
        <end position="59"/>
    </location>
</feature>
<evidence type="ECO:0000313" key="6">
    <source>
        <dbReference type="EMBL" id="KAF5370523.1"/>
    </source>
</evidence>
<dbReference type="GO" id="GO:0006508">
    <property type="term" value="P:proteolysis"/>
    <property type="evidence" value="ECO:0007669"/>
    <property type="project" value="UniProtKB-KW"/>
</dbReference>
<comment type="caution">
    <text evidence="6">The sequence shown here is derived from an EMBL/GenBank/DDBJ whole genome shotgun (WGS) entry which is preliminary data.</text>
</comment>
<dbReference type="GO" id="GO:0008234">
    <property type="term" value="F:cysteine-type peptidase activity"/>
    <property type="evidence" value="ECO:0007669"/>
    <property type="project" value="InterPro"/>
</dbReference>
<comment type="similarity">
    <text evidence="1">Belongs to the peptidase C48 family.</text>
</comment>
<feature type="domain" description="Ubiquitin-like protease family profile" evidence="5">
    <location>
        <begin position="50"/>
        <end position="285"/>
    </location>
</feature>
<evidence type="ECO:0000256" key="1">
    <source>
        <dbReference type="ARBA" id="ARBA00005234"/>
    </source>
</evidence>
<sequence>MEISKSSILSMGKRKQKSSRSAPPKQPRSSGDLPFQLFSTRDEEQEFKSFRLAHQDRAESASSSGLNTHTTDHEEPPPAASDDEPGAADDLGEHGSPGMKWQVVSYPETSHSAVWTSRLEERLTRAVDRACSIAPVHNLPRKAIERLRSGTWLCDDLVDHFIQNPIIPWDGIWSWNKGQISACIDTAKRILIPTNLNSHWLLLSIDLSTRRLRILDSLKSRHRSSDENIQEEKMRLIGAMTMFVVKLGEKLGGPFLGARAWKFEENETGNMHDCGVYTIFYARHLQTGDTVNHKKIIDAFRIPSNCPNVDFLRMQLAWELLKGQD</sequence>
<evidence type="ECO:0000256" key="3">
    <source>
        <dbReference type="ARBA" id="ARBA00022801"/>
    </source>
</evidence>
<feature type="region of interest" description="Disordered" evidence="4">
    <location>
        <begin position="1"/>
        <end position="100"/>
    </location>
</feature>
<accession>A0A8H5LV08</accession>
<organism evidence="6 7">
    <name type="scientific">Tricholomella constricta</name>
    <dbReference type="NCBI Taxonomy" id="117010"/>
    <lineage>
        <taxon>Eukaryota</taxon>
        <taxon>Fungi</taxon>
        <taxon>Dikarya</taxon>
        <taxon>Basidiomycota</taxon>
        <taxon>Agaricomycotina</taxon>
        <taxon>Agaricomycetes</taxon>
        <taxon>Agaricomycetidae</taxon>
        <taxon>Agaricales</taxon>
        <taxon>Tricholomatineae</taxon>
        <taxon>Lyophyllaceae</taxon>
        <taxon>Tricholomella</taxon>
    </lineage>
</organism>
<evidence type="ECO:0000256" key="2">
    <source>
        <dbReference type="ARBA" id="ARBA00022670"/>
    </source>
</evidence>
<reference evidence="6 7" key="1">
    <citation type="journal article" date="2020" name="ISME J.">
        <title>Uncovering the hidden diversity of litter-decomposition mechanisms in mushroom-forming fungi.</title>
        <authorList>
            <person name="Floudas D."/>
            <person name="Bentzer J."/>
            <person name="Ahren D."/>
            <person name="Johansson T."/>
            <person name="Persson P."/>
            <person name="Tunlid A."/>
        </authorList>
    </citation>
    <scope>NUCLEOTIDE SEQUENCE [LARGE SCALE GENOMIC DNA]</scope>
    <source>
        <strain evidence="6 7">CBS 661.87</strain>
    </source>
</reference>
<protein>
    <recommendedName>
        <fullName evidence="5">Ubiquitin-like protease family profile domain-containing protein</fullName>
    </recommendedName>
</protein>
<dbReference type="PROSITE" id="PS50600">
    <property type="entry name" value="ULP_PROTEASE"/>
    <property type="match status" value="1"/>
</dbReference>
<name>A0A8H5LV08_9AGAR</name>
<dbReference type="InterPro" id="IPR038765">
    <property type="entry name" value="Papain-like_cys_pep_sf"/>
</dbReference>
<proteinExistence type="inferred from homology"/>
<evidence type="ECO:0000313" key="7">
    <source>
        <dbReference type="Proteomes" id="UP000565441"/>
    </source>
</evidence>
<evidence type="ECO:0000256" key="4">
    <source>
        <dbReference type="SAM" id="MobiDB-lite"/>
    </source>
</evidence>
<dbReference type="Gene3D" id="3.40.395.10">
    <property type="entry name" value="Adenoviral Proteinase, Chain A"/>
    <property type="match status" value="1"/>
</dbReference>
<dbReference type="OrthoDB" id="1939479at2759"/>
<keyword evidence="2" id="KW-0645">Protease</keyword>
<keyword evidence="7" id="KW-1185">Reference proteome</keyword>
<keyword evidence="3" id="KW-0378">Hydrolase</keyword>
<feature type="compositionally biased region" description="Polar residues" evidence="4">
    <location>
        <begin position="60"/>
        <end position="69"/>
    </location>
</feature>
<dbReference type="AlphaFoldDB" id="A0A8H5LV08"/>
<evidence type="ECO:0000259" key="5">
    <source>
        <dbReference type="PROSITE" id="PS50600"/>
    </source>
</evidence>
<dbReference type="EMBL" id="JAACJP010000051">
    <property type="protein sequence ID" value="KAF5370523.1"/>
    <property type="molecule type" value="Genomic_DNA"/>
</dbReference>
<dbReference type="Pfam" id="PF02902">
    <property type="entry name" value="Peptidase_C48"/>
    <property type="match status" value="1"/>
</dbReference>